<evidence type="ECO:0000256" key="2">
    <source>
        <dbReference type="SAM" id="Phobius"/>
    </source>
</evidence>
<accession>A0ABP4E4H3</accession>
<dbReference type="EMBL" id="BAAALG010000001">
    <property type="protein sequence ID" value="GAA1091951.1"/>
    <property type="molecule type" value="Genomic_DNA"/>
</dbReference>
<evidence type="ECO:0008006" key="5">
    <source>
        <dbReference type="Google" id="ProtNLM"/>
    </source>
</evidence>
<keyword evidence="4" id="KW-1185">Reference proteome</keyword>
<protein>
    <recommendedName>
        <fullName evidence="5">DUF983 domain-containing protein</fullName>
    </recommendedName>
</protein>
<proteinExistence type="predicted"/>
<keyword evidence="2" id="KW-0812">Transmembrane</keyword>
<comment type="caution">
    <text evidence="3">The sequence shown here is derived from an EMBL/GenBank/DDBJ whole genome shotgun (WGS) entry which is preliminary data.</text>
</comment>
<feature type="region of interest" description="Disordered" evidence="1">
    <location>
        <begin position="127"/>
        <end position="148"/>
    </location>
</feature>
<evidence type="ECO:0000313" key="4">
    <source>
        <dbReference type="Proteomes" id="UP001501581"/>
    </source>
</evidence>
<evidence type="ECO:0000256" key="1">
    <source>
        <dbReference type="SAM" id="MobiDB-lite"/>
    </source>
</evidence>
<keyword evidence="2" id="KW-0472">Membrane</keyword>
<keyword evidence="2" id="KW-1133">Transmembrane helix</keyword>
<dbReference type="Proteomes" id="UP001501581">
    <property type="component" value="Unassembled WGS sequence"/>
</dbReference>
<evidence type="ECO:0000313" key="3">
    <source>
        <dbReference type="EMBL" id="GAA1091951.1"/>
    </source>
</evidence>
<feature type="transmembrane region" description="Helical" evidence="2">
    <location>
        <begin position="67"/>
        <end position="84"/>
    </location>
</feature>
<name>A0ABP4E4H3_9ACTN</name>
<feature type="transmembrane region" description="Helical" evidence="2">
    <location>
        <begin position="41"/>
        <end position="61"/>
    </location>
</feature>
<sequence length="148" mass="16386">MKVRTPDGQRWRVSRRWVPWRRRTRSMDPGGLDVGFGDDPISLVLGILALIVLIPVLLLGLIALLEMLLLVVLLPVVIVARVVFGRRWYVEVRRGFRPWCEEAGGDWAASRARIAELAAEIEAGQIPAQTLGELPETDEDAAGAPNQA</sequence>
<dbReference type="RefSeq" id="WP_343990733.1">
    <property type="nucleotide sequence ID" value="NZ_BAAALG010000001.1"/>
</dbReference>
<gene>
    <name evidence="3" type="ORF">GCM10009668_03610</name>
</gene>
<organism evidence="3 4">
    <name type="scientific">Nocardioides dubius</name>
    <dbReference type="NCBI Taxonomy" id="317019"/>
    <lineage>
        <taxon>Bacteria</taxon>
        <taxon>Bacillati</taxon>
        <taxon>Actinomycetota</taxon>
        <taxon>Actinomycetes</taxon>
        <taxon>Propionibacteriales</taxon>
        <taxon>Nocardioidaceae</taxon>
        <taxon>Nocardioides</taxon>
    </lineage>
</organism>
<reference evidence="4" key="1">
    <citation type="journal article" date="2019" name="Int. J. Syst. Evol. Microbiol.">
        <title>The Global Catalogue of Microorganisms (GCM) 10K type strain sequencing project: providing services to taxonomists for standard genome sequencing and annotation.</title>
        <authorList>
            <consortium name="The Broad Institute Genomics Platform"/>
            <consortium name="The Broad Institute Genome Sequencing Center for Infectious Disease"/>
            <person name="Wu L."/>
            <person name="Ma J."/>
        </authorList>
    </citation>
    <scope>NUCLEOTIDE SEQUENCE [LARGE SCALE GENOMIC DNA]</scope>
    <source>
        <strain evidence="4">JCM 13008</strain>
    </source>
</reference>